<keyword evidence="1" id="KW-1133">Transmembrane helix</keyword>
<dbReference type="RefSeq" id="WP_196836513.1">
    <property type="nucleotide sequence ID" value="NZ_JADOTZ010000001.1"/>
</dbReference>
<feature type="transmembrane region" description="Helical" evidence="1">
    <location>
        <begin position="117"/>
        <end position="137"/>
    </location>
</feature>
<dbReference type="AlphaFoldDB" id="A0A931DD75"/>
<keyword evidence="1" id="KW-0472">Membrane</keyword>
<dbReference type="Pfam" id="PF04018">
    <property type="entry name" value="VCA0040-like"/>
    <property type="match status" value="1"/>
</dbReference>
<dbReference type="PANTHER" id="PTHR37308">
    <property type="entry name" value="INTEGRAL MEMBRANE PROTEIN"/>
    <property type="match status" value="1"/>
</dbReference>
<feature type="transmembrane region" description="Helical" evidence="1">
    <location>
        <begin position="172"/>
        <end position="198"/>
    </location>
</feature>
<dbReference type="Proteomes" id="UP000625033">
    <property type="component" value="Unassembled WGS sequence"/>
</dbReference>
<organism evidence="2 3">
    <name type="scientific">Zhihengliuella flava</name>
    <dbReference type="NCBI Taxonomy" id="1285193"/>
    <lineage>
        <taxon>Bacteria</taxon>
        <taxon>Bacillati</taxon>
        <taxon>Actinomycetota</taxon>
        <taxon>Actinomycetes</taxon>
        <taxon>Micrococcales</taxon>
        <taxon>Micrococcaceae</taxon>
        <taxon>Zhihengliuella</taxon>
    </lineage>
</organism>
<keyword evidence="1" id="KW-0812">Transmembrane</keyword>
<comment type="caution">
    <text evidence="2">The sequence shown here is derived from an EMBL/GenBank/DDBJ whole genome shotgun (WGS) entry which is preliminary data.</text>
</comment>
<feature type="transmembrane region" description="Helical" evidence="1">
    <location>
        <begin position="46"/>
        <end position="65"/>
    </location>
</feature>
<keyword evidence="3" id="KW-1185">Reference proteome</keyword>
<protein>
    <submittedName>
        <fullName evidence="2">Membrane protein</fullName>
    </submittedName>
</protein>
<evidence type="ECO:0000256" key="1">
    <source>
        <dbReference type="SAM" id="Phobius"/>
    </source>
</evidence>
<dbReference type="InterPro" id="IPR007163">
    <property type="entry name" value="VCA0040-like"/>
</dbReference>
<accession>A0A931DD75</accession>
<proteinExistence type="predicted"/>
<feature type="transmembrane region" description="Helical" evidence="1">
    <location>
        <begin position="85"/>
        <end position="105"/>
    </location>
</feature>
<sequence>MSAPARRPLFEVVVNVLRGGLIGAVETMPGVSGGTVALVVMVYERLIASASAAISGAFLMLTGLFRGAEVRSRGVAKWREVEWLLIIPLVIGMGAAILTMSRVMENLVENHPVQMRAAFFGMVLVSLLIPIRLAGAWRVRDAAYAIVAAAATAFAVSLPSSPLAVTPVTIMVCAAIAVCALALPGLSGSFLLLTLGLYEPTLGAVNNLDFGYLGLFVVGAATGGVLIILGLRRLLRTHHHVTMVVITGLMAGGLRALWPWQDEARNIVPIEDGTLGGVMALAVAGAVVVGIGVWAERRLTEK</sequence>
<feature type="transmembrane region" description="Helical" evidence="1">
    <location>
        <begin position="278"/>
        <end position="295"/>
    </location>
</feature>
<dbReference type="PANTHER" id="PTHR37308:SF1">
    <property type="entry name" value="POLYPRENYL-PHOSPHATE TRANSPORTER"/>
    <property type="match status" value="1"/>
</dbReference>
<name>A0A931DD75_9MICC</name>
<gene>
    <name evidence="2" type="ORF">IW252_002083</name>
</gene>
<evidence type="ECO:0000313" key="3">
    <source>
        <dbReference type="Proteomes" id="UP000625033"/>
    </source>
</evidence>
<dbReference type="EMBL" id="JADOTZ010000001">
    <property type="protein sequence ID" value="MBG6085316.1"/>
    <property type="molecule type" value="Genomic_DNA"/>
</dbReference>
<feature type="transmembrane region" description="Helical" evidence="1">
    <location>
        <begin position="210"/>
        <end position="229"/>
    </location>
</feature>
<feature type="transmembrane region" description="Helical" evidence="1">
    <location>
        <begin position="241"/>
        <end position="258"/>
    </location>
</feature>
<evidence type="ECO:0000313" key="2">
    <source>
        <dbReference type="EMBL" id="MBG6085316.1"/>
    </source>
</evidence>
<reference evidence="2" key="1">
    <citation type="submission" date="2020-11" db="EMBL/GenBank/DDBJ databases">
        <title>Sequencing the genomes of 1000 actinobacteria strains.</title>
        <authorList>
            <person name="Klenk H.-P."/>
        </authorList>
    </citation>
    <scope>NUCLEOTIDE SEQUENCE</scope>
    <source>
        <strain evidence="2">DSM 26152</strain>
    </source>
</reference>
<feature type="transmembrane region" description="Helical" evidence="1">
    <location>
        <begin position="20"/>
        <end position="39"/>
    </location>
</feature>